<evidence type="ECO:0000313" key="1">
    <source>
        <dbReference type="EMBL" id="AHC54726.1"/>
    </source>
</evidence>
<accession>V9SEJ4</accession>
<sequence length="159" mass="18443">MSVSFVWSDDNLVKLIAQHLAPRDVFSLSHTNSLNRKAVPKAFSGFLNERRWNIKVTKFWEIRESKISQELLDFVLIESGHHYFHIAHCLAEKALFRMDAEYISSLFDRGVLSVSSTGELRTKERGIHLCQCLFKDSKEMKEELVRRGVFINKFCADCC</sequence>
<protein>
    <recommendedName>
        <fullName evidence="3">F-box domain-containing protein</fullName>
    </recommendedName>
</protein>
<name>V9SEJ4_9VIRU</name>
<dbReference type="Proteomes" id="UP000232615">
    <property type="component" value="Segment"/>
</dbReference>
<organism evidence="1 2">
    <name type="scientific">Tunisvirus fontaine2</name>
    <dbReference type="NCBI Taxonomy" id="1421067"/>
    <lineage>
        <taxon>Viruses</taxon>
        <taxon>Varidnaviria</taxon>
        <taxon>Bamfordvirae</taxon>
        <taxon>Nucleocytoviricota</taxon>
        <taxon>Megaviricetes</taxon>
        <taxon>Pimascovirales</taxon>
        <taxon>Pimascovirales incertae sedis</taxon>
        <taxon>Marseilleviridae</taxon>
        <taxon>Losannavirus</taxon>
        <taxon>Losannavirus tunisense</taxon>
    </lineage>
</organism>
<proteinExistence type="predicted"/>
<reference evidence="1 2" key="1">
    <citation type="journal article" date="2014" name="Arch. Virol.">
        <title>Complete genome sequence of Tunisvirus, a new member of the proposed family Marseilleviridae.</title>
        <authorList>
            <person name="Aherfi S."/>
            <person name="Boughalmi M."/>
            <person name="Pagnier I."/>
            <person name="Fournous G."/>
            <person name="La Scola B."/>
            <person name="Raoult D."/>
            <person name="Colson P."/>
        </authorList>
    </citation>
    <scope>NUCLEOTIDE SEQUENCE [LARGE SCALE GENOMIC DNA]</scope>
    <source>
        <strain evidence="1 2">U484</strain>
    </source>
</reference>
<keyword evidence="2" id="KW-1185">Reference proteome</keyword>
<evidence type="ECO:0000313" key="2">
    <source>
        <dbReference type="Proteomes" id="UP000232615"/>
    </source>
</evidence>
<gene>
    <name evidence="1" type="ORF">TNS_ORF8</name>
</gene>
<evidence type="ECO:0008006" key="3">
    <source>
        <dbReference type="Google" id="ProtNLM"/>
    </source>
</evidence>
<dbReference type="EMBL" id="KF483846">
    <property type="protein sequence ID" value="AHC54726.1"/>
    <property type="molecule type" value="Genomic_DNA"/>
</dbReference>